<accession>A0A7D9L7X9</accession>
<dbReference type="AlphaFoldDB" id="A0A7D9L7X9"/>
<dbReference type="CDD" id="cd19590">
    <property type="entry name" value="serpin_thermopin-like"/>
    <property type="match status" value="1"/>
</dbReference>
<dbReference type="GO" id="GO:0005615">
    <property type="term" value="C:extracellular space"/>
    <property type="evidence" value="ECO:0007669"/>
    <property type="project" value="InterPro"/>
</dbReference>
<evidence type="ECO:0000256" key="2">
    <source>
        <dbReference type="ARBA" id="ARBA00022729"/>
    </source>
</evidence>
<evidence type="ECO:0000256" key="3">
    <source>
        <dbReference type="ARBA" id="ARBA00023180"/>
    </source>
</evidence>
<dbReference type="PANTHER" id="PTHR11461:SF211">
    <property type="entry name" value="GH10112P-RELATED"/>
    <property type="match status" value="1"/>
</dbReference>
<organism evidence="5 6">
    <name type="scientific">Paramuricea clavata</name>
    <name type="common">Red gorgonian</name>
    <name type="synonym">Violescent sea-whip</name>
    <dbReference type="NCBI Taxonomy" id="317549"/>
    <lineage>
        <taxon>Eukaryota</taxon>
        <taxon>Metazoa</taxon>
        <taxon>Cnidaria</taxon>
        <taxon>Anthozoa</taxon>
        <taxon>Octocorallia</taxon>
        <taxon>Malacalcyonacea</taxon>
        <taxon>Plexauridae</taxon>
        <taxon>Paramuricea</taxon>
    </lineage>
</organism>
<evidence type="ECO:0000313" key="5">
    <source>
        <dbReference type="EMBL" id="CAB4027258.1"/>
    </source>
</evidence>
<comment type="similarity">
    <text evidence="1 4">Belongs to the serpin family.</text>
</comment>
<evidence type="ECO:0000256" key="1">
    <source>
        <dbReference type="ARBA" id="ARBA00009500"/>
    </source>
</evidence>
<dbReference type="InterPro" id="IPR036186">
    <property type="entry name" value="Serpin_sf"/>
</dbReference>
<dbReference type="InterPro" id="IPR023796">
    <property type="entry name" value="Serpin_dom"/>
</dbReference>
<dbReference type="InterPro" id="IPR042185">
    <property type="entry name" value="Serpin_sf_2"/>
</dbReference>
<dbReference type="SMART" id="SM00093">
    <property type="entry name" value="SERPIN"/>
    <property type="match status" value="1"/>
</dbReference>
<dbReference type="PANTHER" id="PTHR11461">
    <property type="entry name" value="SERINE PROTEASE INHIBITOR, SERPIN"/>
    <property type="match status" value="1"/>
</dbReference>
<dbReference type="Gene3D" id="3.30.497.10">
    <property type="entry name" value="Antithrombin, subunit I, domain 2"/>
    <property type="match status" value="1"/>
</dbReference>
<reference evidence="5" key="1">
    <citation type="submission" date="2020-04" db="EMBL/GenBank/DDBJ databases">
        <authorList>
            <person name="Alioto T."/>
            <person name="Alioto T."/>
            <person name="Gomez Garrido J."/>
        </authorList>
    </citation>
    <scope>NUCLEOTIDE SEQUENCE</scope>
    <source>
        <strain evidence="5">A484AB</strain>
    </source>
</reference>
<dbReference type="Pfam" id="PF00079">
    <property type="entry name" value="Serpin"/>
    <property type="match status" value="1"/>
</dbReference>
<dbReference type="OrthoDB" id="5966977at2759"/>
<dbReference type="InterPro" id="IPR000215">
    <property type="entry name" value="Serpin_fam"/>
</dbReference>
<gene>
    <name evidence="5" type="ORF">PACLA_8A025315</name>
</gene>
<keyword evidence="6" id="KW-1185">Reference proteome</keyword>
<evidence type="ECO:0000313" key="6">
    <source>
        <dbReference type="Proteomes" id="UP001152795"/>
    </source>
</evidence>
<keyword evidence="2" id="KW-0732">Signal</keyword>
<dbReference type="SUPFAM" id="SSF56574">
    <property type="entry name" value="Serpins"/>
    <property type="match status" value="1"/>
</dbReference>
<dbReference type="EMBL" id="CACRXK020014697">
    <property type="protein sequence ID" value="CAB4027258.1"/>
    <property type="molecule type" value="Genomic_DNA"/>
</dbReference>
<dbReference type="FunFam" id="2.30.39.10:FF:000003">
    <property type="entry name" value="alpha-1-antitrypsin isoform X1"/>
    <property type="match status" value="1"/>
</dbReference>
<dbReference type="InterPro" id="IPR023795">
    <property type="entry name" value="Serpin_CS"/>
</dbReference>
<proteinExistence type="inferred from homology"/>
<protein>
    <submittedName>
        <fullName evidence="5">Uncharacterized protein</fullName>
    </submittedName>
</protein>
<dbReference type="GO" id="GO:0004867">
    <property type="term" value="F:serine-type endopeptidase inhibitor activity"/>
    <property type="evidence" value="ECO:0007669"/>
    <property type="project" value="InterPro"/>
</dbReference>
<name>A0A7D9L7X9_PARCT</name>
<dbReference type="PROSITE" id="PS00284">
    <property type="entry name" value="SERPIN"/>
    <property type="match status" value="1"/>
</dbReference>
<sequence length="381" mass="43058">MSMLNLASDSVNKFTMALYSKLVINKPKENMFYSPASIYVALAMTYAGTKGNTAKEIEQVMNWNKPETVHEMMHSLQESILSTSGKCSGIELSLANRLWAQESYPILKEYTDILQSYYKAEMGAADFVSHTAEARQTINQWIKEETNDKITDLIKDGVLTAATRLVLTNAVYFKGFWEKQFKKGNTHTGDFKVSKTKTIKIKMMNKTDRYLYGRNEELSCQVLKLPYKENKMAMIILLPHEVDGLVKLEGKLNAEYIRKCDKMMSNESVEVSLPKFKLNCQFNMKEILSQLGICDLFHVDNADLSGVTGDRDLYVSHIIHQAFVDVNEEGTEAAAATAAVVNARRMPLPPELFRADHPFLFVIQDCESGAILFLGRVVNPE</sequence>
<dbReference type="InterPro" id="IPR042178">
    <property type="entry name" value="Serpin_sf_1"/>
</dbReference>
<evidence type="ECO:0000256" key="4">
    <source>
        <dbReference type="RuleBase" id="RU000411"/>
    </source>
</evidence>
<dbReference type="Proteomes" id="UP001152795">
    <property type="component" value="Unassembled WGS sequence"/>
</dbReference>
<keyword evidence="3" id="KW-0325">Glycoprotein</keyword>
<comment type="caution">
    <text evidence="5">The sequence shown here is derived from an EMBL/GenBank/DDBJ whole genome shotgun (WGS) entry which is preliminary data.</text>
</comment>
<dbReference type="Gene3D" id="2.30.39.10">
    <property type="entry name" value="Alpha-1-antitrypsin, domain 1"/>
    <property type="match status" value="1"/>
</dbReference>